<dbReference type="EMBL" id="OZ034821">
    <property type="protein sequence ID" value="CAL1408529.1"/>
    <property type="molecule type" value="Genomic_DNA"/>
</dbReference>
<evidence type="ECO:0000313" key="2">
    <source>
        <dbReference type="EMBL" id="CAL1408529.1"/>
    </source>
</evidence>
<gene>
    <name evidence="2" type="ORF">LTRI10_LOCUS48114</name>
</gene>
<feature type="signal peptide" evidence="1">
    <location>
        <begin position="1"/>
        <end position="29"/>
    </location>
</feature>
<accession>A0AAV2GCX3</accession>
<feature type="chain" id="PRO_5043718666" evidence="1">
    <location>
        <begin position="30"/>
        <end position="120"/>
    </location>
</feature>
<dbReference type="Proteomes" id="UP001497516">
    <property type="component" value="Chromosome 8"/>
</dbReference>
<sequence length="120" mass="13302">MTSSSPHNITWTTTTVAVLLLVIITGSSGFSTPPARYNNISGSSLAAAEEGRRVEDEVEMVVMDSETHRRMLVNSISYDGVKLPSKPATNCARNDYYCLDKIQKRKLYCDHHSREPACHA</sequence>
<name>A0AAV2GCX3_9ROSI</name>
<protein>
    <submittedName>
        <fullName evidence="2">Uncharacterized protein</fullName>
    </submittedName>
</protein>
<dbReference type="AlphaFoldDB" id="A0AAV2GCX3"/>
<evidence type="ECO:0000313" key="3">
    <source>
        <dbReference type="Proteomes" id="UP001497516"/>
    </source>
</evidence>
<keyword evidence="3" id="KW-1185">Reference proteome</keyword>
<proteinExistence type="predicted"/>
<reference evidence="2 3" key="1">
    <citation type="submission" date="2024-04" db="EMBL/GenBank/DDBJ databases">
        <authorList>
            <person name="Fracassetti M."/>
        </authorList>
    </citation>
    <scope>NUCLEOTIDE SEQUENCE [LARGE SCALE GENOMIC DNA]</scope>
</reference>
<organism evidence="2 3">
    <name type="scientific">Linum trigynum</name>
    <dbReference type="NCBI Taxonomy" id="586398"/>
    <lineage>
        <taxon>Eukaryota</taxon>
        <taxon>Viridiplantae</taxon>
        <taxon>Streptophyta</taxon>
        <taxon>Embryophyta</taxon>
        <taxon>Tracheophyta</taxon>
        <taxon>Spermatophyta</taxon>
        <taxon>Magnoliopsida</taxon>
        <taxon>eudicotyledons</taxon>
        <taxon>Gunneridae</taxon>
        <taxon>Pentapetalae</taxon>
        <taxon>rosids</taxon>
        <taxon>fabids</taxon>
        <taxon>Malpighiales</taxon>
        <taxon>Linaceae</taxon>
        <taxon>Linum</taxon>
    </lineage>
</organism>
<keyword evidence="1" id="KW-0732">Signal</keyword>
<evidence type="ECO:0000256" key="1">
    <source>
        <dbReference type="SAM" id="SignalP"/>
    </source>
</evidence>